<gene>
    <name evidence="1" type="ORF">HU200_049404</name>
</gene>
<dbReference type="EMBL" id="JACEFO010002219">
    <property type="protein sequence ID" value="KAF8672708.1"/>
    <property type="molecule type" value="Genomic_DNA"/>
</dbReference>
<keyword evidence="2" id="KW-1185">Reference proteome</keyword>
<name>A0A835ATI0_9POAL</name>
<dbReference type="AlphaFoldDB" id="A0A835ATI0"/>
<dbReference type="Proteomes" id="UP000636709">
    <property type="component" value="Unassembled WGS sequence"/>
</dbReference>
<comment type="caution">
    <text evidence="1">The sequence shown here is derived from an EMBL/GenBank/DDBJ whole genome shotgun (WGS) entry which is preliminary data.</text>
</comment>
<evidence type="ECO:0000313" key="1">
    <source>
        <dbReference type="EMBL" id="KAF8672708.1"/>
    </source>
</evidence>
<proteinExistence type="predicted"/>
<reference evidence="1" key="1">
    <citation type="submission" date="2020-07" db="EMBL/GenBank/DDBJ databases">
        <title>Genome sequence and genetic diversity analysis of an under-domesticated orphan crop, white fonio (Digitaria exilis).</title>
        <authorList>
            <person name="Bennetzen J.L."/>
            <person name="Chen S."/>
            <person name="Ma X."/>
            <person name="Wang X."/>
            <person name="Yssel A.E.J."/>
            <person name="Chaluvadi S.R."/>
            <person name="Johnson M."/>
            <person name="Gangashetty P."/>
            <person name="Hamidou F."/>
            <person name="Sanogo M.D."/>
            <person name="Zwaenepoel A."/>
            <person name="Wallace J."/>
            <person name="Van De Peer Y."/>
            <person name="Van Deynze A."/>
        </authorList>
    </citation>
    <scope>NUCLEOTIDE SEQUENCE</scope>
    <source>
        <tissue evidence="1">Leaves</tissue>
    </source>
</reference>
<evidence type="ECO:0000313" key="2">
    <source>
        <dbReference type="Proteomes" id="UP000636709"/>
    </source>
</evidence>
<protein>
    <submittedName>
        <fullName evidence="1">Uncharacterized protein</fullName>
    </submittedName>
</protein>
<accession>A0A835ATI0</accession>
<sequence length="89" mass="10054">MEALEEELEECEEDLEDEDEYVATGRARLLTAVHDHGDEKHAEEVAEGAREAADLAVTAAADEEEAWRSQLIKQVTRQVKMKKRRTASD</sequence>
<organism evidence="1 2">
    <name type="scientific">Digitaria exilis</name>
    <dbReference type="NCBI Taxonomy" id="1010633"/>
    <lineage>
        <taxon>Eukaryota</taxon>
        <taxon>Viridiplantae</taxon>
        <taxon>Streptophyta</taxon>
        <taxon>Embryophyta</taxon>
        <taxon>Tracheophyta</taxon>
        <taxon>Spermatophyta</taxon>
        <taxon>Magnoliopsida</taxon>
        <taxon>Liliopsida</taxon>
        <taxon>Poales</taxon>
        <taxon>Poaceae</taxon>
        <taxon>PACMAD clade</taxon>
        <taxon>Panicoideae</taxon>
        <taxon>Panicodae</taxon>
        <taxon>Paniceae</taxon>
        <taxon>Anthephorinae</taxon>
        <taxon>Digitaria</taxon>
    </lineage>
</organism>